<accession>A0A225WDL3</accession>
<name>A0A225WDL3_9STRA</name>
<dbReference type="Proteomes" id="UP000198211">
    <property type="component" value="Unassembled WGS sequence"/>
</dbReference>
<feature type="compositionally biased region" description="Basic residues" evidence="1">
    <location>
        <begin position="115"/>
        <end position="128"/>
    </location>
</feature>
<comment type="caution">
    <text evidence="2">The sequence shown here is derived from an EMBL/GenBank/DDBJ whole genome shotgun (WGS) entry which is preliminary data.</text>
</comment>
<evidence type="ECO:0000313" key="2">
    <source>
        <dbReference type="EMBL" id="OWZ14940.1"/>
    </source>
</evidence>
<gene>
    <name evidence="2" type="ORF">PHMEG_00011500</name>
</gene>
<feature type="region of interest" description="Disordered" evidence="1">
    <location>
        <begin position="95"/>
        <end position="128"/>
    </location>
</feature>
<proteinExistence type="predicted"/>
<sequence>MSLQITPPILSTDAFCLVSFFDCAPLCCLSCAQARQFKLSRLVNLMPEPRASAMRSTASNARRPSLLCSSTSVHAVSATCELACALSTADNTAFTRSRSMHPPNVSITNTVPSRRTSKRRRPSAARST</sequence>
<evidence type="ECO:0000313" key="3">
    <source>
        <dbReference type="Proteomes" id="UP000198211"/>
    </source>
</evidence>
<dbReference type="AlphaFoldDB" id="A0A225WDL3"/>
<keyword evidence="3" id="KW-1185">Reference proteome</keyword>
<reference evidence="3" key="1">
    <citation type="submission" date="2017-03" db="EMBL/GenBank/DDBJ databases">
        <title>Phytopthora megakarya and P. palmivora, two closely related causual agents of cacao black pod achieved similar genome size and gene model numbers by different mechanisms.</title>
        <authorList>
            <person name="Ali S."/>
            <person name="Shao J."/>
            <person name="Larry D.J."/>
            <person name="Kronmiller B."/>
            <person name="Shen D."/>
            <person name="Strem M.D."/>
            <person name="Melnick R.L."/>
            <person name="Guiltinan M.J."/>
            <person name="Tyler B.M."/>
            <person name="Meinhardt L.W."/>
            <person name="Bailey B.A."/>
        </authorList>
    </citation>
    <scope>NUCLEOTIDE SEQUENCE [LARGE SCALE GENOMIC DNA]</scope>
    <source>
        <strain evidence="3">zdho120</strain>
    </source>
</reference>
<protein>
    <submittedName>
        <fullName evidence="2">Uncharacterized protein</fullName>
    </submittedName>
</protein>
<evidence type="ECO:0000256" key="1">
    <source>
        <dbReference type="SAM" id="MobiDB-lite"/>
    </source>
</evidence>
<dbReference type="EMBL" id="NBNE01001228">
    <property type="protein sequence ID" value="OWZ14940.1"/>
    <property type="molecule type" value="Genomic_DNA"/>
</dbReference>
<organism evidence="2 3">
    <name type="scientific">Phytophthora megakarya</name>
    <dbReference type="NCBI Taxonomy" id="4795"/>
    <lineage>
        <taxon>Eukaryota</taxon>
        <taxon>Sar</taxon>
        <taxon>Stramenopiles</taxon>
        <taxon>Oomycota</taxon>
        <taxon>Peronosporomycetes</taxon>
        <taxon>Peronosporales</taxon>
        <taxon>Peronosporaceae</taxon>
        <taxon>Phytophthora</taxon>
    </lineage>
</organism>